<sequence length="74" mass="8491">MFAFFNRIASRHPPSFSAPWGTFMSKEISRPGFKEFWGGGIFMFITCGVGIQMGITDEDRKGSKYWQQFVEGKK</sequence>
<dbReference type="AlphaFoldDB" id="A0A9W7GDH3"/>
<reference evidence="3" key="1">
    <citation type="journal article" date="2023" name="Commun. Biol.">
        <title>Genome analysis of Parmales, the sister group of diatoms, reveals the evolutionary specialization of diatoms from phago-mixotrophs to photoautotrophs.</title>
        <authorList>
            <person name="Ban H."/>
            <person name="Sato S."/>
            <person name="Yoshikawa S."/>
            <person name="Yamada K."/>
            <person name="Nakamura Y."/>
            <person name="Ichinomiya M."/>
            <person name="Sato N."/>
            <person name="Blanc-Mathieu R."/>
            <person name="Endo H."/>
            <person name="Kuwata A."/>
            <person name="Ogata H."/>
        </authorList>
    </citation>
    <scope>NUCLEOTIDE SEQUENCE [LARGE SCALE GENOMIC DNA]</scope>
</reference>
<protein>
    <submittedName>
        <fullName evidence="2">Uncharacterized protein</fullName>
    </submittedName>
</protein>
<proteinExistence type="predicted"/>
<evidence type="ECO:0000256" key="1">
    <source>
        <dbReference type="SAM" id="Phobius"/>
    </source>
</evidence>
<evidence type="ECO:0000313" key="3">
    <source>
        <dbReference type="Proteomes" id="UP001165065"/>
    </source>
</evidence>
<gene>
    <name evidence="2" type="ORF">TrCOL_g11033</name>
</gene>
<feature type="transmembrane region" description="Helical" evidence="1">
    <location>
        <begin position="36"/>
        <end position="55"/>
    </location>
</feature>
<keyword evidence="1" id="KW-0812">Transmembrane</keyword>
<evidence type="ECO:0000313" key="2">
    <source>
        <dbReference type="EMBL" id="GMI40843.1"/>
    </source>
</evidence>
<dbReference type="EMBL" id="BRYA01000137">
    <property type="protein sequence ID" value="GMI40843.1"/>
    <property type="molecule type" value="Genomic_DNA"/>
</dbReference>
<dbReference type="OrthoDB" id="184055at2759"/>
<keyword evidence="1" id="KW-1133">Transmembrane helix</keyword>
<comment type="caution">
    <text evidence="2">The sequence shown here is derived from an EMBL/GenBank/DDBJ whole genome shotgun (WGS) entry which is preliminary data.</text>
</comment>
<keyword evidence="3" id="KW-1185">Reference proteome</keyword>
<organism evidence="2 3">
    <name type="scientific">Triparma columacea</name>
    <dbReference type="NCBI Taxonomy" id="722753"/>
    <lineage>
        <taxon>Eukaryota</taxon>
        <taxon>Sar</taxon>
        <taxon>Stramenopiles</taxon>
        <taxon>Ochrophyta</taxon>
        <taxon>Bolidophyceae</taxon>
        <taxon>Parmales</taxon>
        <taxon>Triparmaceae</taxon>
        <taxon>Triparma</taxon>
    </lineage>
</organism>
<keyword evidence="1" id="KW-0472">Membrane</keyword>
<accession>A0A9W7GDH3</accession>
<name>A0A9W7GDH3_9STRA</name>
<dbReference type="Proteomes" id="UP001165065">
    <property type="component" value="Unassembled WGS sequence"/>
</dbReference>